<dbReference type="InterPro" id="IPR022496">
    <property type="entry name" value="T6A_TsaB"/>
</dbReference>
<dbReference type="Proteomes" id="UP000428330">
    <property type="component" value="Chromosome"/>
</dbReference>
<dbReference type="OrthoDB" id="9809995at2"/>
<gene>
    <name evidence="2" type="primary">tsaB</name>
    <name evidence="2" type="ORF">EI983_02930</name>
</gene>
<dbReference type="NCBIfam" id="TIGR03725">
    <property type="entry name" value="T6A_YeaZ"/>
    <property type="match status" value="1"/>
</dbReference>
<dbReference type="RefSeq" id="WP_157705825.1">
    <property type="nucleotide sequence ID" value="NZ_CP034348.1"/>
</dbReference>
<dbReference type="AlphaFoldDB" id="A0A6I6IMG7"/>
<keyword evidence="3" id="KW-1185">Reference proteome</keyword>
<accession>A0A6I6IMG7</accession>
<evidence type="ECO:0000259" key="1">
    <source>
        <dbReference type="Pfam" id="PF00814"/>
    </source>
</evidence>
<name>A0A6I6IMG7_9RHOB</name>
<protein>
    <submittedName>
        <fullName evidence="2">tRNA (Adenosine(37)-N6)-threonylcarbamoyltransferase complex dimerization subunit type 1 TsaB</fullName>
    </submittedName>
</protein>
<evidence type="ECO:0000313" key="2">
    <source>
        <dbReference type="EMBL" id="QGX97284.1"/>
    </source>
</evidence>
<proteinExistence type="predicted"/>
<dbReference type="GO" id="GO:0016740">
    <property type="term" value="F:transferase activity"/>
    <property type="evidence" value="ECO:0007669"/>
    <property type="project" value="UniProtKB-KW"/>
</dbReference>
<sequence>MASDPLVLAFDTSAAHCAAALLLDQRVVTRVEEMGRGQAERLVPMLEELLQNEGADWSDIQRLGVGTGPGNFTGIRISVSLARGLSLSLGVPAIGVSGLDALRAVSTQDMAAIPGPRDTAYVQIGDEAPAILPRDEVPVGAEWLTDPARLVTSIAELAAKAPADAPAPAPLYLKPADAAPARDAPPVILDDA</sequence>
<dbReference type="InterPro" id="IPR000905">
    <property type="entry name" value="Gcp-like_dom"/>
</dbReference>
<evidence type="ECO:0000313" key="3">
    <source>
        <dbReference type="Proteomes" id="UP000428330"/>
    </source>
</evidence>
<dbReference type="InterPro" id="IPR043129">
    <property type="entry name" value="ATPase_NBD"/>
</dbReference>
<reference evidence="3" key="1">
    <citation type="submission" date="2018-12" db="EMBL/GenBank/DDBJ databases">
        <title>Complete genome sequence of Roseovarius sp. MME-070.</title>
        <authorList>
            <person name="Nam Y.-D."/>
            <person name="Kang J."/>
            <person name="Chung W.-H."/>
            <person name="Park Y.S."/>
        </authorList>
    </citation>
    <scope>NUCLEOTIDE SEQUENCE [LARGE SCALE GENOMIC DNA]</scope>
    <source>
        <strain evidence="3">MME-070</strain>
    </source>
</reference>
<feature type="domain" description="Gcp-like" evidence="1">
    <location>
        <begin position="35"/>
        <end position="104"/>
    </location>
</feature>
<dbReference type="KEGG" id="rom:EI983_02930"/>
<dbReference type="Pfam" id="PF00814">
    <property type="entry name" value="TsaD"/>
    <property type="match status" value="1"/>
</dbReference>
<dbReference type="GO" id="GO:0002949">
    <property type="term" value="P:tRNA threonylcarbamoyladenosine modification"/>
    <property type="evidence" value="ECO:0007669"/>
    <property type="project" value="InterPro"/>
</dbReference>
<dbReference type="Gene3D" id="3.30.420.40">
    <property type="match status" value="1"/>
</dbReference>
<dbReference type="EMBL" id="CP034348">
    <property type="protein sequence ID" value="QGX97284.1"/>
    <property type="molecule type" value="Genomic_DNA"/>
</dbReference>
<organism evidence="2 3">
    <name type="scientific">Roseovarius faecimaris</name>
    <dbReference type="NCBI Taxonomy" id="2494550"/>
    <lineage>
        <taxon>Bacteria</taxon>
        <taxon>Pseudomonadati</taxon>
        <taxon>Pseudomonadota</taxon>
        <taxon>Alphaproteobacteria</taxon>
        <taxon>Rhodobacterales</taxon>
        <taxon>Roseobacteraceae</taxon>
        <taxon>Roseovarius</taxon>
    </lineage>
</organism>
<keyword evidence="2" id="KW-0808">Transferase</keyword>
<dbReference type="SUPFAM" id="SSF53067">
    <property type="entry name" value="Actin-like ATPase domain"/>
    <property type="match status" value="1"/>
</dbReference>